<sequence>MQTSNQQQELGGQIKIHQKIRKETKPEEIWFSFMDRQDQNKPLPK</sequence>
<protein>
    <submittedName>
        <fullName evidence="1">Uncharacterized protein</fullName>
    </submittedName>
</protein>
<reference evidence="1" key="2">
    <citation type="journal article" date="2015" name="Fish Shellfish Immunol.">
        <title>Early steps in the European eel (Anguilla anguilla)-Vibrio vulnificus interaction in the gills: Role of the RtxA13 toxin.</title>
        <authorList>
            <person name="Callol A."/>
            <person name="Pajuelo D."/>
            <person name="Ebbesson L."/>
            <person name="Teles M."/>
            <person name="MacKenzie S."/>
            <person name="Amaro C."/>
        </authorList>
    </citation>
    <scope>NUCLEOTIDE SEQUENCE</scope>
</reference>
<organism evidence="1">
    <name type="scientific">Anguilla anguilla</name>
    <name type="common">European freshwater eel</name>
    <name type="synonym">Muraena anguilla</name>
    <dbReference type="NCBI Taxonomy" id="7936"/>
    <lineage>
        <taxon>Eukaryota</taxon>
        <taxon>Metazoa</taxon>
        <taxon>Chordata</taxon>
        <taxon>Craniata</taxon>
        <taxon>Vertebrata</taxon>
        <taxon>Euteleostomi</taxon>
        <taxon>Actinopterygii</taxon>
        <taxon>Neopterygii</taxon>
        <taxon>Teleostei</taxon>
        <taxon>Anguilliformes</taxon>
        <taxon>Anguillidae</taxon>
        <taxon>Anguilla</taxon>
    </lineage>
</organism>
<dbReference type="AlphaFoldDB" id="A0A0E9UL46"/>
<accession>A0A0E9UL46</accession>
<evidence type="ECO:0000313" key="1">
    <source>
        <dbReference type="EMBL" id="JAH65975.1"/>
    </source>
</evidence>
<proteinExistence type="predicted"/>
<reference evidence="1" key="1">
    <citation type="submission" date="2014-11" db="EMBL/GenBank/DDBJ databases">
        <authorList>
            <person name="Amaro Gonzalez C."/>
        </authorList>
    </citation>
    <scope>NUCLEOTIDE SEQUENCE</scope>
</reference>
<dbReference type="EMBL" id="GBXM01042602">
    <property type="protein sequence ID" value="JAH65975.1"/>
    <property type="molecule type" value="Transcribed_RNA"/>
</dbReference>
<name>A0A0E9UL46_ANGAN</name>